<evidence type="ECO:0000313" key="2">
    <source>
        <dbReference type="EMBL" id="SVC13757.1"/>
    </source>
</evidence>
<feature type="domain" description="Fe2OG dioxygenase" evidence="1">
    <location>
        <begin position="185"/>
        <end position="288"/>
    </location>
</feature>
<dbReference type="AlphaFoldDB" id="A0A382JRW2"/>
<dbReference type="InterPro" id="IPR027443">
    <property type="entry name" value="IPNS-like_sf"/>
</dbReference>
<gene>
    <name evidence="2" type="ORF">METZ01_LOCUS266611</name>
</gene>
<dbReference type="Gene3D" id="2.60.120.330">
    <property type="entry name" value="B-lactam Antibiotic, Isopenicillin N Synthase, Chain"/>
    <property type="match status" value="1"/>
</dbReference>
<dbReference type="PROSITE" id="PS51471">
    <property type="entry name" value="FE2OG_OXY"/>
    <property type="match status" value="1"/>
</dbReference>
<name>A0A382JRW2_9ZZZZ</name>
<dbReference type="PANTHER" id="PTHR47990">
    <property type="entry name" value="2-OXOGLUTARATE (2OG) AND FE(II)-DEPENDENT OXYGENASE SUPERFAMILY PROTEIN-RELATED"/>
    <property type="match status" value="1"/>
</dbReference>
<dbReference type="Pfam" id="PF03171">
    <property type="entry name" value="2OG-FeII_Oxy"/>
    <property type="match status" value="1"/>
</dbReference>
<accession>A0A382JRW2</accession>
<feature type="non-terminal residue" evidence="2">
    <location>
        <position position="294"/>
    </location>
</feature>
<reference evidence="2" key="1">
    <citation type="submission" date="2018-05" db="EMBL/GenBank/DDBJ databases">
        <authorList>
            <person name="Lanie J.A."/>
            <person name="Ng W.-L."/>
            <person name="Kazmierczak K.M."/>
            <person name="Andrzejewski T.M."/>
            <person name="Davidsen T.M."/>
            <person name="Wayne K.J."/>
            <person name="Tettelin H."/>
            <person name="Glass J.I."/>
            <person name="Rusch D."/>
            <person name="Podicherti R."/>
            <person name="Tsui H.-C.T."/>
            <person name="Winkler M.E."/>
        </authorList>
    </citation>
    <scope>NUCLEOTIDE SEQUENCE</scope>
</reference>
<organism evidence="2">
    <name type="scientific">marine metagenome</name>
    <dbReference type="NCBI Taxonomy" id="408172"/>
    <lineage>
        <taxon>unclassified sequences</taxon>
        <taxon>metagenomes</taxon>
        <taxon>ecological metagenomes</taxon>
    </lineage>
</organism>
<dbReference type="Pfam" id="PF14226">
    <property type="entry name" value="DIOX_N"/>
    <property type="match status" value="1"/>
</dbReference>
<sequence>MGMANWIRKKSIFKGIPIIDIAPLVIPNDNSKLIRQTGNEIRDACKNVGFFYIKNHQIPQSHLDSIIPSIQNFFNLSLEEKMKIHISKSDIFRGYTPLGKELTNNKYDWHECVDFGLDLKPNNPEVISGKQLAGPNQWPENQRNFKKVLEKHWDFMIILGRRITQGLAISLGLSKNYFAPFISKSHSYMRISNYPPYKNSQKENIGDGIGSHIDYGFLTILLQDNIGGLEIKNSNNEWFSAPIIPGTFLINIGHMIQRWTNDYYRATIHRVIPPKNETRCSLPFFFEPNFDTVV</sequence>
<evidence type="ECO:0000259" key="1">
    <source>
        <dbReference type="PROSITE" id="PS51471"/>
    </source>
</evidence>
<dbReference type="EMBL" id="UINC01075507">
    <property type="protein sequence ID" value="SVC13757.1"/>
    <property type="molecule type" value="Genomic_DNA"/>
</dbReference>
<protein>
    <recommendedName>
        <fullName evidence="1">Fe2OG dioxygenase domain-containing protein</fullName>
    </recommendedName>
</protein>
<proteinExistence type="predicted"/>
<dbReference type="SUPFAM" id="SSF51197">
    <property type="entry name" value="Clavaminate synthase-like"/>
    <property type="match status" value="1"/>
</dbReference>
<dbReference type="InterPro" id="IPR044861">
    <property type="entry name" value="IPNS-like_FE2OG_OXY"/>
</dbReference>
<dbReference type="InterPro" id="IPR050231">
    <property type="entry name" value="Iron_ascorbate_oxido_reductase"/>
</dbReference>
<dbReference type="InterPro" id="IPR005123">
    <property type="entry name" value="Oxoglu/Fe-dep_dioxygenase_dom"/>
</dbReference>
<dbReference type="PRINTS" id="PR00682">
    <property type="entry name" value="IPNSYNTHASE"/>
</dbReference>
<dbReference type="InterPro" id="IPR026992">
    <property type="entry name" value="DIOX_N"/>
</dbReference>